<keyword evidence="3" id="KW-1185">Reference proteome</keyword>
<accession>A0A9R1UE27</accession>
<dbReference type="EMBL" id="NBSK02000009">
    <property type="protein sequence ID" value="KAJ0185412.1"/>
    <property type="molecule type" value="Genomic_DNA"/>
</dbReference>
<feature type="coiled-coil region" evidence="1">
    <location>
        <begin position="137"/>
        <end position="164"/>
    </location>
</feature>
<sequence length="191" mass="21797">MAFLEKLCNGSETNYSAKKQDTPISKTASIGLDKTWKNEVKYDGNVVRIRDTLQMSERGGGKKSIKCTDIVNFKNTSRPLTNPKTKEIGTSKVTTTITNKGTSILKINKGRFHMKEDTESKKLDKIIDFITQTYQKVDTKSKSIAEMEKQIAQIVEQIRKREEGKFPRTTTVNLYHIQRPEKNINSMQLGY</sequence>
<evidence type="ECO:0000313" key="3">
    <source>
        <dbReference type="Proteomes" id="UP000235145"/>
    </source>
</evidence>
<name>A0A9R1UE27_LACSA</name>
<evidence type="ECO:0000313" key="2">
    <source>
        <dbReference type="EMBL" id="KAJ0185412.1"/>
    </source>
</evidence>
<protein>
    <submittedName>
        <fullName evidence="2">Uncharacterized protein</fullName>
    </submittedName>
</protein>
<organism evidence="2 3">
    <name type="scientific">Lactuca sativa</name>
    <name type="common">Garden lettuce</name>
    <dbReference type="NCBI Taxonomy" id="4236"/>
    <lineage>
        <taxon>Eukaryota</taxon>
        <taxon>Viridiplantae</taxon>
        <taxon>Streptophyta</taxon>
        <taxon>Embryophyta</taxon>
        <taxon>Tracheophyta</taxon>
        <taxon>Spermatophyta</taxon>
        <taxon>Magnoliopsida</taxon>
        <taxon>eudicotyledons</taxon>
        <taxon>Gunneridae</taxon>
        <taxon>Pentapetalae</taxon>
        <taxon>asterids</taxon>
        <taxon>campanulids</taxon>
        <taxon>Asterales</taxon>
        <taxon>Asteraceae</taxon>
        <taxon>Cichorioideae</taxon>
        <taxon>Cichorieae</taxon>
        <taxon>Lactucinae</taxon>
        <taxon>Lactuca</taxon>
    </lineage>
</organism>
<reference evidence="2 3" key="1">
    <citation type="journal article" date="2017" name="Nat. Commun.">
        <title>Genome assembly with in vitro proximity ligation data and whole-genome triplication in lettuce.</title>
        <authorList>
            <person name="Reyes-Chin-Wo S."/>
            <person name="Wang Z."/>
            <person name="Yang X."/>
            <person name="Kozik A."/>
            <person name="Arikit S."/>
            <person name="Song C."/>
            <person name="Xia L."/>
            <person name="Froenicke L."/>
            <person name="Lavelle D.O."/>
            <person name="Truco M.J."/>
            <person name="Xia R."/>
            <person name="Zhu S."/>
            <person name="Xu C."/>
            <person name="Xu H."/>
            <person name="Xu X."/>
            <person name="Cox K."/>
            <person name="Korf I."/>
            <person name="Meyers B.C."/>
            <person name="Michelmore R.W."/>
        </authorList>
    </citation>
    <scope>NUCLEOTIDE SEQUENCE [LARGE SCALE GENOMIC DNA]</scope>
    <source>
        <strain evidence="3">cv. Salinas</strain>
        <tissue evidence="2">Seedlings</tissue>
    </source>
</reference>
<keyword evidence="1" id="KW-0175">Coiled coil</keyword>
<evidence type="ECO:0000256" key="1">
    <source>
        <dbReference type="SAM" id="Coils"/>
    </source>
</evidence>
<proteinExistence type="predicted"/>
<gene>
    <name evidence="2" type="ORF">LSAT_V11C900502790</name>
</gene>
<dbReference type="Proteomes" id="UP000235145">
    <property type="component" value="Unassembled WGS sequence"/>
</dbReference>
<dbReference type="AlphaFoldDB" id="A0A9R1UE27"/>
<comment type="caution">
    <text evidence="2">The sequence shown here is derived from an EMBL/GenBank/DDBJ whole genome shotgun (WGS) entry which is preliminary data.</text>
</comment>